<sequence>MTMPAQPADKRPKQPQPRELTLEQQFEQIKGLSLEIQSLIRQGVRDGVQPRLETRDRLLRDWFTQINSLIRITGEQEAFLQQLLQTEKNLLADIQQQQQSLGRARQGQKQASHYHRVSKH</sequence>
<reference evidence="2 3" key="1">
    <citation type="submission" date="2024-03" db="EMBL/GenBank/DDBJ databases">
        <title>High-quality draft genome sequence of Oceanobacter sp. wDCs-4.</title>
        <authorList>
            <person name="Dong C."/>
        </authorList>
    </citation>
    <scope>NUCLEOTIDE SEQUENCE [LARGE SCALE GENOMIC DNA]</scope>
    <source>
        <strain evidence="3">wDCs-4</strain>
    </source>
</reference>
<feature type="region of interest" description="Disordered" evidence="1">
    <location>
        <begin position="98"/>
        <end position="120"/>
    </location>
</feature>
<keyword evidence="3" id="KW-1185">Reference proteome</keyword>
<gene>
    <name evidence="2" type="ORF">WG929_17015</name>
</gene>
<comment type="caution">
    <text evidence="2">The sequence shown here is derived from an EMBL/GenBank/DDBJ whole genome shotgun (WGS) entry which is preliminary data.</text>
</comment>
<protein>
    <submittedName>
        <fullName evidence="2">Uncharacterized protein</fullName>
    </submittedName>
</protein>
<evidence type="ECO:0000256" key="1">
    <source>
        <dbReference type="SAM" id="MobiDB-lite"/>
    </source>
</evidence>
<dbReference type="RefSeq" id="WP_416207067.1">
    <property type="nucleotide sequence ID" value="NZ_JBBKTX010000024.1"/>
</dbReference>
<name>A0ABW8NMN3_9GAMM</name>
<proteinExistence type="predicted"/>
<evidence type="ECO:0000313" key="3">
    <source>
        <dbReference type="Proteomes" id="UP001620597"/>
    </source>
</evidence>
<accession>A0ABW8NMN3</accession>
<evidence type="ECO:0000313" key="2">
    <source>
        <dbReference type="EMBL" id="MFK4754116.1"/>
    </source>
</evidence>
<feature type="compositionally biased region" description="Low complexity" evidence="1">
    <location>
        <begin position="98"/>
        <end position="108"/>
    </location>
</feature>
<dbReference type="EMBL" id="JBBKTX010000024">
    <property type="protein sequence ID" value="MFK4754116.1"/>
    <property type="molecule type" value="Genomic_DNA"/>
</dbReference>
<organism evidence="2 3">
    <name type="scientific">Oceanobacter antarcticus</name>
    <dbReference type="NCBI Taxonomy" id="3133425"/>
    <lineage>
        <taxon>Bacteria</taxon>
        <taxon>Pseudomonadati</taxon>
        <taxon>Pseudomonadota</taxon>
        <taxon>Gammaproteobacteria</taxon>
        <taxon>Oceanospirillales</taxon>
        <taxon>Oceanospirillaceae</taxon>
        <taxon>Oceanobacter</taxon>
    </lineage>
</organism>
<dbReference type="Proteomes" id="UP001620597">
    <property type="component" value="Unassembled WGS sequence"/>
</dbReference>